<evidence type="ECO:0000313" key="3">
    <source>
        <dbReference type="EMBL" id="GEP53206.1"/>
    </source>
</evidence>
<feature type="chain" id="PRO_5021904339" description="MFS transporter" evidence="2">
    <location>
        <begin position="28"/>
        <end position="327"/>
    </location>
</feature>
<dbReference type="Pfam" id="PF03401">
    <property type="entry name" value="TctC"/>
    <property type="match status" value="1"/>
</dbReference>
<organism evidence="3 4">
    <name type="scientific">Reyranella soli</name>
    <dbReference type="NCBI Taxonomy" id="1230389"/>
    <lineage>
        <taxon>Bacteria</taxon>
        <taxon>Pseudomonadati</taxon>
        <taxon>Pseudomonadota</taxon>
        <taxon>Alphaproteobacteria</taxon>
        <taxon>Hyphomicrobiales</taxon>
        <taxon>Reyranellaceae</taxon>
        <taxon>Reyranella</taxon>
    </lineage>
</organism>
<dbReference type="RefSeq" id="WP_147145567.1">
    <property type="nucleotide sequence ID" value="NZ_BKAJ01000004.1"/>
</dbReference>
<evidence type="ECO:0008006" key="5">
    <source>
        <dbReference type="Google" id="ProtNLM"/>
    </source>
</evidence>
<evidence type="ECO:0000256" key="2">
    <source>
        <dbReference type="SAM" id="SignalP"/>
    </source>
</evidence>
<proteinExistence type="inferred from homology"/>
<evidence type="ECO:0000313" key="4">
    <source>
        <dbReference type="Proteomes" id="UP000321058"/>
    </source>
</evidence>
<gene>
    <name evidence="3" type="ORF">RSO01_03720</name>
</gene>
<dbReference type="InterPro" id="IPR005064">
    <property type="entry name" value="BUG"/>
</dbReference>
<dbReference type="PIRSF" id="PIRSF017082">
    <property type="entry name" value="YflP"/>
    <property type="match status" value="1"/>
</dbReference>
<dbReference type="Gene3D" id="3.40.190.10">
    <property type="entry name" value="Periplasmic binding protein-like II"/>
    <property type="match status" value="1"/>
</dbReference>
<evidence type="ECO:0000256" key="1">
    <source>
        <dbReference type="ARBA" id="ARBA00006987"/>
    </source>
</evidence>
<dbReference type="Proteomes" id="UP000321058">
    <property type="component" value="Unassembled WGS sequence"/>
</dbReference>
<dbReference type="PANTHER" id="PTHR42928">
    <property type="entry name" value="TRICARBOXYLATE-BINDING PROTEIN"/>
    <property type="match status" value="1"/>
</dbReference>
<dbReference type="CDD" id="cd07012">
    <property type="entry name" value="PBP2_Bug_TTT"/>
    <property type="match status" value="1"/>
</dbReference>
<keyword evidence="4" id="KW-1185">Reference proteome</keyword>
<sequence length="327" mass="34184">MILLRRTALAGVFAGGVTGLMTAPARAADFPSRQMNWIVPFPPGGSNDIFTRPVAAFVGERLGQPVVVENRGGAGGTIGGMTAARSKPDGCTLLVVNPSLTFASIVYAESGFDLMRDFAPVSGLAQVPVALVVNPSKIDAKDLASFLALARKSPGAINIGSSGLGTIPHLAIVLLQQRTGIQLTHVPYRGGGPALQDMMAGQIDATFAPLSTVASYVQSGRLRALAVAAPKREPVLPDVPTFAQAGVADFNVSTWYGLFAPEATPAAILDTLHGAVQAALADPSVKHIWAEQGAEPDLQSRAAFTDFVNHEVERWTRIAKTVGLPME</sequence>
<dbReference type="InterPro" id="IPR042100">
    <property type="entry name" value="Bug_dom1"/>
</dbReference>
<comment type="similarity">
    <text evidence="1">Belongs to the UPF0065 (bug) family.</text>
</comment>
<dbReference type="OrthoDB" id="9780943at2"/>
<keyword evidence="2" id="KW-0732">Signal</keyword>
<dbReference type="SUPFAM" id="SSF53850">
    <property type="entry name" value="Periplasmic binding protein-like II"/>
    <property type="match status" value="1"/>
</dbReference>
<dbReference type="PANTHER" id="PTHR42928:SF5">
    <property type="entry name" value="BLR1237 PROTEIN"/>
    <property type="match status" value="1"/>
</dbReference>
<dbReference type="EMBL" id="BKAJ01000004">
    <property type="protein sequence ID" value="GEP53206.1"/>
    <property type="molecule type" value="Genomic_DNA"/>
</dbReference>
<name>A0A512N2J8_9HYPH</name>
<comment type="caution">
    <text evidence="3">The sequence shown here is derived from an EMBL/GenBank/DDBJ whole genome shotgun (WGS) entry which is preliminary data.</text>
</comment>
<accession>A0A512N2J8</accession>
<dbReference type="AlphaFoldDB" id="A0A512N2J8"/>
<protein>
    <recommendedName>
        <fullName evidence="5">MFS transporter</fullName>
    </recommendedName>
</protein>
<dbReference type="Gene3D" id="3.40.190.150">
    <property type="entry name" value="Bordetella uptake gene, domain 1"/>
    <property type="match status" value="1"/>
</dbReference>
<reference evidence="3 4" key="1">
    <citation type="submission" date="2019-07" db="EMBL/GenBank/DDBJ databases">
        <title>Whole genome shotgun sequence of Reyranella soli NBRC 108950.</title>
        <authorList>
            <person name="Hosoyama A."/>
            <person name="Uohara A."/>
            <person name="Ohji S."/>
            <person name="Ichikawa N."/>
        </authorList>
    </citation>
    <scope>NUCLEOTIDE SEQUENCE [LARGE SCALE GENOMIC DNA]</scope>
    <source>
        <strain evidence="3 4">NBRC 108950</strain>
    </source>
</reference>
<feature type="signal peptide" evidence="2">
    <location>
        <begin position="1"/>
        <end position="27"/>
    </location>
</feature>